<reference evidence="2" key="1">
    <citation type="journal article" date="2023" name="Int. J. Syst. Evol. Microbiol.">
        <title>&lt;i&gt;Holtiella tumoricola&lt;/i&gt; gen. nov. sp. nov., isolated from a human clinical sample.</title>
        <authorList>
            <person name="Allen-Vercoe E."/>
            <person name="Daigneault M.C."/>
            <person name="Vancuren S.J."/>
            <person name="Cochrane K."/>
            <person name="O'Neal L.L."/>
            <person name="Sankaranarayanan K."/>
            <person name="Lawson P.A."/>
        </authorList>
    </citation>
    <scope>NUCLEOTIDE SEQUENCE</scope>
    <source>
        <strain evidence="2">CC70A</strain>
    </source>
</reference>
<evidence type="ECO:0000313" key="2">
    <source>
        <dbReference type="EMBL" id="MDA3731408.1"/>
    </source>
</evidence>
<dbReference type="InterPro" id="IPR024383">
    <property type="entry name" value="DUF3849"/>
</dbReference>
<dbReference type="Pfam" id="PF12960">
    <property type="entry name" value="DUF3849"/>
    <property type="match status" value="1"/>
</dbReference>
<feature type="domain" description="DUF3849" evidence="1">
    <location>
        <begin position="6"/>
        <end position="132"/>
    </location>
</feature>
<proteinExistence type="predicted"/>
<sequence length="245" mass="28298">MDKKYVYPYSMSEAKRNGELTQYRESFQENIRCAKAIQNTISKNFDGMHLGKDVAKEVIAEFGYDRVNFVLANTMKELKHDGRFSRENKEWAKGIYIPKNKVNGINMNAEFVVTSHPAVLDGFVNQARKEYQDLELWDHTHCNDKTHLDFVGKVMVLDPTYLKDEYKTPRDQLILCEGGFGCSPTASGRKVFGRFLSDGEKCQYDRSDFIGELKEELLPQWAREKIQEMTEQKQSSPDIGGMHMQ</sequence>
<dbReference type="RefSeq" id="WP_271011793.1">
    <property type="nucleotide sequence ID" value="NZ_JAQIFT010000033.1"/>
</dbReference>
<accession>A0AA42DM54</accession>
<dbReference type="AlphaFoldDB" id="A0AA42DM54"/>
<gene>
    <name evidence="2" type="ORF">PBV87_07955</name>
</gene>
<organism evidence="2 3">
    <name type="scientific">Holtiella tumoricola</name>
    <dbReference type="NCBI Taxonomy" id="3018743"/>
    <lineage>
        <taxon>Bacteria</taxon>
        <taxon>Bacillati</taxon>
        <taxon>Bacillota</taxon>
        <taxon>Clostridia</taxon>
        <taxon>Lachnospirales</taxon>
        <taxon>Cellulosilyticaceae</taxon>
        <taxon>Holtiella</taxon>
    </lineage>
</organism>
<protein>
    <submittedName>
        <fullName evidence="2">DUF3849 domain-containing protein</fullName>
    </submittedName>
</protein>
<name>A0AA42DM54_9FIRM</name>
<dbReference type="Proteomes" id="UP001169242">
    <property type="component" value="Unassembled WGS sequence"/>
</dbReference>
<comment type="caution">
    <text evidence="2">The sequence shown here is derived from an EMBL/GenBank/DDBJ whole genome shotgun (WGS) entry which is preliminary data.</text>
</comment>
<evidence type="ECO:0000313" key="3">
    <source>
        <dbReference type="Proteomes" id="UP001169242"/>
    </source>
</evidence>
<keyword evidence="3" id="KW-1185">Reference proteome</keyword>
<evidence type="ECO:0000259" key="1">
    <source>
        <dbReference type="Pfam" id="PF12960"/>
    </source>
</evidence>
<dbReference type="EMBL" id="JAQIFT010000033">
    <property type="protein sequence ID" value="MDA3731408.1"/>
    <property type="molecule type" value="Genomic_DNA"/>
</dbReference>